<organism evidence="2 3">
    <name type="scientific">Mizuhopecten yessoensis</name>
    <name type="common">Japanese scallop</name>
    <name type="synonym">Patinopecten yessoensis</name>
    <dbReference type="NCBI Taxonomy" id="6573"/>
    <lineage>
        <taxon>Eukaryota</taxon>
        <taxon>Metazoa</taxon>
        <taxon>Spiralia</taxon>
        <taxon>Lophotrochozoa</taxon>
        <taxon>Mollusca</taxon>
        <taxon>Bivalvia</taxon>
        <taxon>Autobranchia</taxon>
        <taxon>Pteriomorphia</taxon>
        <taxon>Pectinida</taxon>
        <taxon>Pectinoidea</taxon>
        <taxon>Pectinidae</taxon>
        <taxon>Mizuhopecten</taxon>
    </lineage>
</organism>
<evidence type="ECO:0000313" key="3">
    <source>
        <dbReference type="Proteomes" id="UP000242188"/>
    </source>
</evidence>
<dbReference type="EMBL" id="NEDP02004037">
    <property type="protein sequence ID" value="OWF47090.1"/>
    <property type="molecule type" value="Genomic_DNA"/>
</dbReference>
<dbReference type="Proteomes" id="UP000242188">
    <property type="component" value="Unassembled WGS sequence"/>
</dbReference>
<sequence>MWTSGENKEPDTMYTIFATFAVMLLLSSTVTSDQEEDDSERSCWLEQYYEGKWNRILNDKVSDDHVIIDDNEMEVTIDGITQTFDCIDGDAQGYNSLMLSSNGSSYLCLAFKFRDDSSGIDYSVFTNNGTFEGLSPLPEVLTFEAACGNFTDGSVALDLQRDYTDTAVLQDFVG</sequence>
<reference evidence="2 3" key="1">
    <citation type="journal article" date="2017" name="Nat. Ecol. Evol.">
        <title>Scallop genome provides insights into evolution of bilaterian karyotype and development.</title>
        <authorList>
            <person name="Wang S."/>
            <person name="Zhang J."/>
            <person name="Jiao W."/>
            <person name="Li J."/>
            <person name="Xun X."/>
            <person name="Sun Y."/>
            <person name="Guo X."/>
            <person name="Huan P."/>
            <person name="Dong B."/>
            <person name="Zhang L."/>
            <person name="Hu X."/>
            <person name="Sun X."/>
            <person name="Wang J."/>
            <person name="Zhao C."/>
            <person name="Wang Y."/>
            <person name="Wang D."/>
            <person name="Huang X."/>
            <person name="Wang R."/>
            <person name="Lv J."/>
            <person name="Li Y."/>
            <person name="Zhang Z."/>
            <person name="Liu B."/>
            <person name="Lu W."/>
            <person name="Hui Y."/>
            <person name="Liang J."/>
            <person name="Zhou Z."/>
            <person name="Hou R."/>
            <person name="Li X."/>
            <person name="Liu Y."/>
            <person name="Li H."/>
            <person name="Ning X."/>
            <person name="Lin Y."/>
            <person name="Zhao L."/>
            <person name="Xing Q."/>
            <person name="Dou J."/>
            <person name="Li Y."/>
            <person name="Mao J."/>
            <person name="Guo H."/>
            <person name="Dou H."/>
            <person name="Li T."/>
            <person name="Mu C."/>
            <person name="Jiang W."/>
            <person name="Fu Q."/>
            <person name="Fu X."/>
            <person name="Miao Y."/>
            <person name="Liu J."/>
            <person name="Yu Q."/>
            <person name="Li R."/>
            <person name="Liao H."/>
            <person name="Li X."/>
            <person name="Kong Y."/>
            <person name="Jiang Z."/>
            <person name="Chourrout D."/>
            <person name="Li R."/>
            <person name="Bao Z."/>
        </authorList>
    </citation>
    <scope>NUCLEOTIDE SEQUENCE [LARGE SCALE GENOMIC DNA]</scope>
    <source>
        <strain evidence="2 3">PY_sf001</strain>
    </source>
</reference>
<dbReference type="OrthoDB" id="10303876at2759"/>
<protein>
    <submittedName>
        <fullName evidence="2">Uncharacterized protein</fullName>
    </submittedName>
</protein>
<feature type="signal peptide" evidence="1">
    <location>
        <begin position="1"/>
        <end position="32"/>
    </location>
</feature>
<keyword evidence="3" id="KW-1185">Reference proteome</keyword>
<name>A0A210QEB1_MIZYE</name>
<evidence type="ECO:0000256" key="1">
    <source>
        <dbReference type="SAM" id="SignalP"/>
    </source>
</evidence>
<comment type="caution">
    <text evidence="2">The sequence shown here is derived from an EMBL/GenBank/DDBJ whole genome shotgun (WGS) entry which is preliminary data.</text>
</comment>
<dbReference type="AlphaFoldDB" id="A0A210QEB1"/>
<gene>
    <name evidence="2" type="ORF">KP79_PYT12577</name>
</gene>
<evidence type="ECO:0000313" key="2">
    <source>
        <dbReference type="EMBL" id="OWF47090.1"/>
    </source>
</evidence>
<feature type="chain" id="PRO_5013007470" evidence="1">
    <location>
        <begin position="33"/>
        <end position="174"/>
    </location>
</feature>
<proteinExistence type="predicted"/>
<accession>A0A210QEB1</accession>
<keyword evidence="1" id="KW-0732">Signal</keyword>